<dbReference type="PROSITE" id="PS50112">
    <property type="entry name" value="PAS"/>
    <property type="match status" value="2"/>
</dbReference>
<dbReference type="PROSITE" id="PS50109">
    <property type="entry name" value="HIS_KIN"/>
    <property type="match status" value="1"/>
</dbReference>
<evidence type="ECO:0000256" key="2">
    <source>
        <dbReference type="ARBA" id="ARBA00012438"/>
    </source>
</evidence>
<dbReference type="AlphaFoldDB" id="Q0W504"/>
<dbReference type="eggNOG" id="arCOG02347">
    <property type="taxonomic scope" value="Archaea"/>
</dbReference>
<evidence type="ECO:0000256" key="3">
    <source>
        <dbReference type="ARBA" id="ARBA00022553"/>
    </source>
</evidence>
<dbReference type="SMART" id="SM00091">
    <property type="entry name" value="PAS"/>
    <property type="match status" value="2"/>
</dbReference>
<dbReference type="SUPFAM" id="SSF55785">
    <property type="entry name" value="PYP-like sensor domain (PAS domain)"/>
    <property type="match status" value="2"/>
</dbReference>
<dbReference type="Gene3D" id="3.30.450.20">
    <property type="entry name" value="PAS domain"/>
    <property type="match status" value="2"/>
</dbReference>
<dbReference type="eggNOG" id="arCOG06712">
    <property type="taxonomic scope" value="Archaea"/>
</dbReference>
<evidence type="ECO:0000256" key="6">
    <source>
        <dbReference type="SAM" id="Coils"/>
    </source>
</evidence>
<dbReference type="InterPro" id="IPR003594">
    <property type="entry name" value="HATPase_dom"/>
</dbReference>
<evidence type="ECO:0000256" key="5">
    <source>
        <dbReference type="ARBA" id="ARBA00022777"/>
    </source>
</evidence>
<dbReference type="GO" id="GO:0004673">
    <property type="term" value="F:protein histidine kinase activity"/>
    <property type="evidence" value="ECO:0007669"/>
    <property type="project" value="UniProtKB-EC"/>
</dbReference>
<protein>
    <recommendedName>
        <fullName evidence="2">histidine kinase</fullName>
        <ecNumber evidence="2">2.7.13.3</ecNumber>
    </recommendedName>
</protein>
<dbReference type="KEGG" id="rci:RCIX1237"/>
<dbReference type="SMART" id="SM00086">
    <property type="entry name" value="PAC"/>
    <property type="match status" value="2"/>
</dbReference>
<reference evidence="10 11" key="1">
    <citation type="journal article" date="2006" name="Science">
        <title>Genome of rice cluster I archaea -- the key methane producers in the rice rhizosphere.</title>
        <authorList>
            <person name="Erkel C."/>
            <person name="Kube M."/>
            <person name="Reinhardt R."/>
            <person name="Liesack W."/>
        </authorList>
    </citation>
    <scope>NUCLEOTIDE SEQUENCE [LARGE SCALE GENOMIC DNA]</scope>
    <source>
        <strain evidence="11">DSM 22066 / NBRC 105507 / MRE50</strain>
    </source>
</reference>
<evidence type="ECO:0000256" key="4">
    <source>
        <dbReference type="ARBA" id="ARBA00022679"/>
    </source>
</evidence>
<dbReference type="InterPro" id="IPR035965">
    <property type="entry name" value="PAS-like_dom_sf"/>
</dbReference>
<comment type="catalytic activity">
    <reaction evidence="1">
        <text>ATP + protein L-histidine = ADP + protein N-phospho-L-histidine.</text>
        <dbReference type="EC" id="2.7.13.3"/>
    </reaction>
</comment>
<dbReference type="InterPro" id="IPR052162">
    <property type="entry name" value="Sensor_kinase/Photoreceptor"/>
</dbReference>
<dbReference type="STRING" id="351160.RCIX1237"/>
<dbReference type="PRINTS" id="PR00344">
    <property type="entry name" value="BCTRLSENSOR"/>
</dbReference>
<feature type="domain" description="Histidine kinase" evidence="7">
    <location>
        <begin position="369"/>
        <end position="585"/>
    </location>
</feature>
<dbReference type="SMART" id="SM00387">
    <property type="entry name" value="HATPase_c"/>
    <property type="match status" value="1"/>
</dbReference>
<evidence type="ECO:0000313" key="10">
    <source>
        <dbReference type="EMBL" id="CAJ36539.1"/>
    </source>
</evidence>
<keyword evidence="4" id="KW-0808">Transferase</keyword>
<sequence length="588" mass="66431">MLHMSRRRHGALPPATGAYAMVDQVINKGLAKEADDLAECRARLEETEKRHRAIETALRAALSRFEAIFENTPMVAIPGFDPDGTIRHWNRACTELYGYSRSEALGRKMQDLLFNGEDAGKFEELVARIVETGAAAPEQEWRLKVRDGTFKWVYSSMFPIVEDGRVVEIFCTGVDITSLRQTLEELRSVRDRLEKRVEERSSELRETNRSLAGEIARRKQSEEALKDSQRFQSTLIGNLPGMVYRCLNDRDWTMEFVSEGCLELTGYRPDDLLGNHRISYNDLIVPEDRLYVWQEVQKGLQEHRVFRMTYRITTASGTEKWVYEQGRGISRSGATYAEMEGFITDITERKMAEIALQEAKAQAELYLDLICHDINNMNQAGVGYLEFAMEAPEISAETRRLIACTLQALRDSSRLISNVSKLQRIRSGEMAKETIDVSAVLSETVPIFSGIPGRNIRVNYTPVSGCYVVANELIKDVFSNILGNAVKHSTGDLEIGVSLDTIYLQGRKYCRISIEDNGPGIDDETKARLFTRFHRGDTKASGKGLGLYLVRTLVEAFHGMVWAEDRVPGDHSKGCRFVVILPFGNNVK</sequence>
<name>Q0W504_METAR</name>
<dbReference type="InterPro" id="IPR004358">
    <property type="entry name" value="Sig_transdc_His_kin-like_C"/>
</dbReference>
<dbReference type="Pfam" id="PF08448">
    <property type="entry name" value="PAS_4"/>
    <property type="match status" value="1"/>
</dbReference>
<dbReference type="InterPro" id="IPR000700">
    <property type="entry name" value="PAS-assoc_C"/>
</dbReference>
<feature type="domain" description="PAC" evidence="9">
    <location>
        <begin position="306"/>
        <end position="358"/>
    </location>
</feature>
<evidence type="ECO:0000259" key="7">
    <source>
        <dbReference type="PROSITE" id="PS50109"/>
    </source>
</evidence>
<dbReference type="PANTHER" id="PTHR43304:SF1">
    <property type="entry name" value="PAC DOMAIN-CONTAINING PROTEIN"/>
    <property type="match status" value="1"/>
</dbReference>
<dbReference type="PROSITE" id="PS50113">
    <property type="entry name" value="PAC"/>
    <property type="match status" value="2"/>
</dbReference>
<evidence type="ECO:0000256" key="1">
    <source>
        <dbReference type="ARBA" id="ARBA00000085"/>
    </source>
</evidence>
<dbReference type="SUPFAM" id="SSF55874">
    <property type="entry name" value="ATPase domain of HSP90 chaperone/DNA topoisomerase II/histidine kinase"/>
    <property type="match status" value="1"/>
</dbReference>
<dbReference type="Pfam" id="PF08447">
    <property type="entry name" value="PAS_3"/>
    <property type="match status" value="1"/>
</dbReference>
<dbReference type="InterPro" id="IPR036890">
    <property type="entry name" value="HATPase_C_sf"/>
</dbReference>
<keyword evidence="11" id="KW-1185">Reference proteome</keyword>
<dbReference type="NCBIfam" id="TIGR00229">
    <property type="entry name" value="sensory_box"/>
    <property type="match status" value="2"/>
</dbReference>
<evidence type="ECO:0000259" key="8">
    <source>
        <dbReference type="PROSITE" id="PS50112"/>
    </source>
</evidence>
<dbReference type="PANTHER" id="PTHR43304">
    <property type="entry name" value="PHYTOCHROME-LIKE PROTEIN CPH1"/>
    <property type="match status" value="1"/>
</dbReference>
<evidence type="ECO:0000313" key="11">
    <source>
        <dbReference type="Proteomes" id="UP000000663"/>
    </source>
</evidence>
<accession>Q0W504</accession>
<dbReference type="Proteomes" id="UP000000663">
    <property type="component" value="Chromosome"/>
</dbReference>
<feature type="domain" description="PAS" evidence="8">
    <location>
        <begin position="61"/>
        <end position="133"/>
    </location>
</feature>
<feature type="domain" description="PAS" evidence="8">
    <location>
        <begin position="249"/>
        <end position="303"/>
    </location>
</feature>
<feature type="coiled-coil region" evidence="6">
    <location>
        <begin position="30"/>
        <end position="64"/>
    </location>
</feature>
<dbReference type="InterPro" id="IPR013656">
    <property type="entry name" value="PAS_4"/>
</dbReference>
<dbReference type="InterPro" id="IPR001610">
    <property type="entry name" value="PAC"/>
</dbReference>
<proteinExistence type="predicted"/>
<dbReference type="EMBL" id="AM114193">
    <property type="protein sequence ID" value="CAJ36539.1"/>
    <property type="molecule type" value="Genomic_DNA"/>
</dbReference>
<keyword evidence="5 10" id="KW-0418">Kinase</keyword>
<gene>
    <name evidence="10" type="ORF">RCIX1237</name>
</gene>
<feature type="coiled-coil region" evidence="6">
    <location>
        <begin position="176"/>
        <end position="210"/>
    </location>
</feature>
<feature type="domain" description="PAC" evidence="9">
    <location>
        <begin position="137"/>
        <end position="188"/>
    </location>
</feature>
<dbReference type="Pfam" id="PF02518">
    <property type="entry name" value="HATPase_c"/>
    <property type="match status" value="1"/>
</dbReference>
<dbReference type="InterPro" id="IPR013655">
    <property type="entry name" value="PAS_fold_3"/>
</dbReference>
<dbReference type="Gene3D" id="3.30.565.10">
    <property type="entry name" value="Histidine kinase-like ATPase, C-terminal domain"/>
    <property type="match status" value="1"/>
</dbReference>
<dbReference type="InterPro" id="IPR000014">
    <property type="entry name" value="PAS"/>
</dbReference>
<dbReference type="CDD" id="cd00130">
    <property type="entry name" value="PAS"/>
    <property type="match status" value="2"/>
</dbReference>
<dbReference type="eggNOG" id="arCOG06515">
    <property type="taxonomic scope" value="Archaea"/>
</dbReference>
<dbReference type="InterPro" id="IPR005467">
    <property type="entry name" value="His_kinase_dom"/>
</dbReference>
<keyword evidence="3" id="KW-0597">Phosphoprotein</keyword>
<dbReference type="EC" id="2.7.13.3" evidence="2"/>
<evidence type="ECO:0000259" key="9">
    <source>
        <dbReference type="PROSITE" id="PS50113"/>
    </source>
</evidence>
<keyword evidence="6" id="KW-0175">Coiled coil</keyword>
<organism evidence="10 11">
    <name type="scientific">Methanocella arvoryzae (strain DSM 22066 / NBRC 105507 / MRE50)</name>
    <dbReference type="NCBI Taxonomy" id="351160"/>
    <lineage>
        <taxon>Archaea</taxon>
        <taxon>Methanobacteriati</taxon>
        <taxon>Methanobacteriota</taxon>
        <taxon>Stenosarchaea group</taxon>
        <taxon>Methanomicrobia</taxon>
        <taxon>Methanocellales</taxon>
        <taxon>Methanocellaceae</taxon>
        <taxon>Methanocella</taxon>
    </lineage>
</organism>